<dbReference type="OrthoDB" id="9985472at2759"/>
<name>A0A8H3FM18_9LECA</name>
<dbReference type="EMBL" id="CAJPDQ010000026">
    <property type="protein sequence ID" value="CAF9927048.1"/>
    <property type="molecule type" value="Genomic_DNA"/>
</dbReference>
<evidence type="ECO:0000313" key="1">
    <source>
        <dbReference type="EMBL" id="CAF9927048.1"/>
    </source>
</evidence>
<proteinExistence type="predicted"/>
<protein>
    <submittedName>
        <fullName evidence="1">Uncharacterized protein</fullName>
    </submittedName>
</protein>
<gene>
    <name evidence="1" type="ORF">GOMPHAMPRED_004301</name>
</gene>
<evidence type="ECO:0000313" key="2">
    <source>
        <dbReference type="Proteomes" id="UP000664169"/>
    </source>
</evidence>
<dbReference type="InterPro" id="IPR011057">
    <property type="entry name" value="Mss4-like_sf"/>
</dbReference>
<accession>A0A8H3FM18</accession>
<organism evidence="1 2">
    <name type="scientific">Gomphillus americanus</name>
    <dbReference type="NCBI Taxonomy" id="1940652"/>
    <lineage>
        <taxon>Eukaryota</taxon>
        <taxon>Fungi</taxon>
        <taxon>Dikarya</taxon>
        <taxon>Ascomycota</taxon>
        <taxon>Pezizomycotina</taxon>
        <taxon>Lecanoromycetes</taxon>
        <taxon>OSLEUM clade</taxon>
        <taxon>Ostropomycetidae</taxon>
        <taxon>Ostropales</taxon>
        <taxon>Graphidaceae</taxon>
        <taxon>Gomphilloideae</taxon>
        <taxon>Gomphillus</taxon>
    </lineage>
</organism>
<reference evidence="1" key="1">
    <citation type="submission" date="2021-03" db="EMBL/GenBank/DDBJ databases">
        <authorList>
            <person name="Tagirdzhanova G."/>
        </authorList>
    </citation>
    <scope>NUCLEOTIDE SEQUENCE</scope>
</reference>
<dbReference type="SUPFAM" id="SSF51316">
    <property type="entry name" value="Mss4-like"/>
    <property type="match status" value="1"/>
</dbReference>
<comment type="caution">
    <text evidence="1">The sequence shown here is derived from an EMBL/GenBank/DDBJ whole genome shotgun (WGS) entry which is preliminary data.</text>
</comment>
<dbReference type="AlphaFoldDB" id="A0A8H3FM18"/>
<sequence length="96" mass="11175">MYYVRVGTLDQPTDIKPDIHIYTSSKQPWVIIPDGVPSVTEYYERSDVWSQENLARRKVLEPLQSVHWDQWVIEARRKRKLAMENSGAAVESKSLS</sequence>
<keyword evidence="2" id="KW-1185">Reference proteome</keyword>
<dbReference type="Proteomes" id="UP000664169">
    <property type="component" value="Unassembled WGS sequence"/>
</dbReference>